<reference evidence="3" key="1">
    <citation type="journal article" date="2014" name="Int. J. Syst. Evol. Microbiol.">
        <title>Complete genome sequence of Corynebacterium casei LMG S-19264T (=DSM 44701T), isolated from a smear-ripened cheese.</title>
        <authorList>
            <consortium name="US DOE Joint Genome Institute (JGI-PGF)"/>
            <person name="Walter F."/>
            <person name="Albersmeier A."/>
            <person name="Kalinowski J."/>
            <person name="Ruckert C."/>
        </authorList>
    </citation>
    <scope>NUCLEOTIDE SEQUENCE</scope>
    <source>
        <strain evidence="3">KCTC 32422</strain>
    </source>
</reference>
<evidence type="ECO:0000313" key="4">
    <source>
        <dbReference type="Proteomes" id="UP000634139"/>
    </source>
</evidence>
<feature type="domain" description="Thioredoxin-like fold" evidence="2">
    <location>
        <begin position="46"/>
        <end position="228"/>
    </location>
</feature>
<dbReference type="Gene3D" id="1.10.40.110">
    <property type="match status" value="1"/>
</dbReference>
<dbReference type="InterPro" id="IPR036249">
    <property type="entry name" value="Thioredoxin-like_sf"/>
</dbReference>
<keyword evidence="4" id="KW-1185">Reference proteome</keyword>
<accession>A0A918RJT5</accession>
<dbReference type="Pfam" id="PF13462">
    <property type="entry name" value="Thioredoxin_4"/>
    <property type="match status" value="1"/>
</dbReference>
<dbReference type="SUPFAM" id="SSF52833">
    <property type="entry name" value="Thioredoxin-like"/>
    <property type="match status" value="1"/>
</dbReference>
<evidence type="ECO:0000256" key="1">
    <source>
        <dbReference type="SAM" id="SignalP"/>
    </source>
</evidence>
<dbReference type="Proteomes" id="UP000634139">
    <property type="component" value="Unassembled WGS sequence"/>
</dbReference>
<keyword evidence="1" id="KW-0732">Signal</keyword>
<proteinExistence type="predicted"/>
<dbReference type="InterPro" id="IPR012336">
    <property type="entry name" value="Thioredoxin-like_fold"/>
</dbReference>
<comment type="caution">
    <text evidence="3">The sequence shown here is derived from an EMBL/GenBank/DDBJ whole genome shotgun (WGS) entry which is preliminary data.</text>
</comment>
<evidence type="ECO:0000313" key="3">
    <source>
        <dbReference type="EMBL" id="GGZ99139.1"/>
    </source>
</evidence>
<dbReference type="EMBL" id="BMZD01000004">
    <property type="protein sequence ID" value="GGZ99139.1"/>
    <property type="molecule type" value="Genomic_DNA"/>
</dbReference>
<dbReference type="CDD" id="cd02972">
    <property type="entry name" value="DsbA_family"/>
    <property type="match status" value="1"/>
</dbReference>
<name>A0A918RJT5_9SPHN</name>
<organism evidence="3 4">
    <name type="scientific">Novosphingobium arvoryzae</name>
    <dbReference type="NCBI Taxonomy" id="1256514"/>
    <lineage>
        <taxon>Bacteria</taxon>
        <taxon>Pseudomonadati</taxon>
        <taxon>Pseudomonadota</taxon>
        <taxon>Alphaproteobacteria</taxon>
        <taxon>Sphingomonadales</taxon>
        <taxon>Sphingomonadaceae</taxon>
        <taxon>Novosphingobium</taxon>
    </lineage>
</organism>
<gene>
    <name evidence="3" type="ORF">GCM10011617_19440</name>
</gene>
<feature type="chain" id="PRO_5037364206" description="Thioredoxin-like fold domain-containing protein" evidence="1">
    <location>
        <begin position="19"/>
        <end position="235"/>
    </location>
</feature>
<reference evidence="3" key="2">
    <citation type="submission" date="2020-09" db="EMBL/GenBank/DDBJ databases">
        <authorList>
            <person name="Sun Q."/>
            <person name="Kim S."/>
        </authorList>
    </citation>
    <scope>NUCLEOTIDE SEQUENCE</scope>
    <source>
        <strain evidence="3">KCTC 32422</strain>
    </source>
</reference>
<dbReference type="AlphaFoldDB" id="A0A918RJT5"/>
<dbReference type="Gene3D" id="3.40.30.10">
    <property type="entry name" value="Glutaredoxin"/>
    <property type="match status" value="1"/>
</dbReference>
<protein>
    <recommendedName>
        <fullName evidence="2">Thioredoxin-like fold domain-containing protein</fullName>
    </recommendedName>
</protein>
<feature type="signal peptide" evidence="1">
    <location>
        <begin position="1"/>
        <end position="18"/>
    </location>
</feature>
<dbReference type="RefSeq" id="WP_189540935.1">
    <property type="nucleotide sequence ID" value="NZ_BMZD01000004.1"/>
</dbReference>
<evidence type="ECO:0000259" key="2">
    <source>
        <dbReference type="Pfam" id="PF13462"/>
    </source>
</evidence>
<sequence>MRAIRLLAVLAIASTSLAAAPAPKKAATRAAAPANWNALVARTPSGTHLLGNPNAKVRLGEYVSYTCSHCAEFHIASEAALRLKYVQSGAVSVEINHVLRDPVDATIAQLVNCGPPSKFLINHSMFLRSQSKWIQGIARSTPAQRNRWYTGDRAMRMRAVASDFHFYDMMATRGYDRMTLDKCISDNALAERLAAISAASDKLGVDHTPSFTLNGQLLVGTNGWDLLEPQIAARL</sequence>